<feature type="transmembrane region" description="Helical" evidence="1">
    <location>
        <begin position="153"/>
        <end position="169"/>
    </location>
</feature>
<evidence type="ECO:0000259" key="2">
    <source>
        <dbReference type="Pfam" id="PF13231"/>
    </source>
</evidence>
<reference evidence="3 4" key="1">
    <citation type="journal article" date="2015" name="Nature">
        <title>rRNA introns, odd ribosomes, and small enigmatic genomes across a large radiation of phyla.</title>
        <authorList>
            <person name="Brown C.T."/>
            <person name="Hug L.A."/>
            <person name="Thomas B.C."/>
            <person name="Sharon I."/>
            <person name="Castelle C.J."/>
            <person name="Singh A."/>
            <person name="Wilkins M.J."/>
            <person name="Williams K.H."/>
            <person name="Banfield J.F."/>
        </authorList>
    </citation>
    <scope>NUCLEOTIDE SEQUENCE [LARGE SCALE GENOMIC DNA]</scope>
</reference>
<proteinExistence type="predicted"/>
<sequence length="323" mass="37393">MKKIIFIITFLISIIITIFFSNKFETPDTPCYVAGSRMIFTLPGGADCNFSMNKPLPLFIAGLFESTTGLHARYGLFAQNLVFYFLSALLLFEIIRKVFKDKRQALLGALIFATAPPILINGLNYATDMSGWFFGILGIYLTLCWMEKFRKMPAWSFYFGLIMGLGLLFKESALVAPLFFGIYILLFPLPANEKIKIIFFGLIGFIIPILISQIITYKYFGYTFLDWYKYNLEKPYGDLYDFKNFIKAVMGTLHLYWILFFIGLYKIVLSLKNNKMDREILIFLISSGASILFWFIWPYPMSRTFFLSAPFLVSISSFIIYKY</sequence>
<feature type="transmembrane region" description="Helical" evidence="1">
    <location>
        <begin position="198"/>
        <end position="220"/>
    </location>
</feature>
<accession>A0A0G0GXJ7</accession>
<name>A0A0G0GXJ7_9BACT</name>
<keyword evidence="1" id="KW-0472">Membrane</keyword>
<comment type="caution">
    <text evidence="3">The sequence shown here is derived from an EMBL/GenBank/DDBJ whole genome shotgun (WGS) entry which is preliminary data.</text>
</comment>
<keyword evidence="1" id="KW-0812">Transmembrane</keyword>
<feature type="transmembrane region" description="Helical" evidence="1">
    <location>
        <begin position="245"/>
        <end position="268"/>
    </location>
</feature>
<dbReference type="Pfam" id="PF13231">
    <property type="entry name" value="PMT_2"/>
    <property type="match status" value="1"/>
</dbReference>
<dbReference type="Proteomes" id="UP000033876">
    <property type="component" value="Unassembled WGS sequence"/>
</dbReference>
<protein>
    <recommendedName>
        <fullName evidence="2">Glycosyltransferase RgtA/B/C/D-like domain-containing protein</fullName>
    </recommendedName>
</protein>
<dbReference type="AlphaFoldDB" id="A0A0G0GXJ7"/>
<feature type="domain" description="Glycosyltransferase RgtA/B/C/D-like" evidence="2">
    <location>
        <begin position="55"/>
        <end position="210"/>
    </location>
</feature>
<dbReference type="EMBL" id="LBTF01000007">
    <property type="protein sequence ID" value="KKQ35698.1"/>
    <property type="molecule type" value="Genomic_DNA"/>
</dbReference>
<feature type="transmembrane region" description="Helical" evidence="1">
    <location>
        <begin position="5"/>
        <end position="22"/>
    </location>
</feature>
<evidence type="ECO:0000256" key="1">
    <source>
        <dbReference type="SAM" id="Phobius"/>
    </source>
</evidence>
<organism evidence="3 4">
    <name type="scientific">Candidatus Nomurabacteria bacterium GW2011_GWB1_37_5</name>
    <dbReference type="NCBI Taxonomy" id="1618742"/>
    <lineage>
        <taxon>Bacteria</taxon>
        <taxon>Candidatus Nomuraibacteriota</taxon>
    </lineage>
</organism>
<dbReference type="InterPro" id="IPR038731">
    <property type="entry name" value="RgtA/B/C-like"/>
</dbReference>
<evidence type="ECO:0000313" key="3">
    <source>
        <dbReference type="EMBL" id="KKQ35698.1"/>
    </source>
</evidence>
<feature type="transmembrane region" description="Helical" evidence="1">
    <location>
        <begin position="74"/>
        <end position="92"/>
    </location>
</feature>
<feature type="transmembrane region" description="Helical" evidence="1">
    <location>
        <begin position="104"/>
        <end position="123"/>
    </location>
</feature>
<keyword evidence="1" id="KW-1133">Transmembrane helix</keyword>
<evidence type="ECO:0000313" key="4">
    <source>
        <dbReference type="Proteomes" id="UP000033876"/>
    </source>
</evidence>
<feature type="transmembrane region" description="Helical" evidence="1">
    <location>
        <begin position="175"/>
        <end position="191"/>
    </location>
</feature>
<feature type="transmembrane region" description="Helical" evidence="1">
    <location>
        <begin position="280"/>
        <end position="297"/>
    </location>
</feature>
<feature type="transmembrane region" description="Helical" evidence="1">
    <location>
        <begin position="129"/>
        <end position="146"/>
    </location>
</feature>
<feature type="transmembrane region" description="Helical" evidence="1">
    <location>
        <begin position="303"/>
        <end position="321"/>
    </location>
</feature>
<gene>
    <name evidence="3" type="ORF">US50_C0007G0006</name>
</gene>